<evidence type="ECO:0000256" key="9">
    <source>
        <dbReference type="ARBA" id="ARBA00023119"/>
    </source>
</evidence>
<evidence type="ECO:0000256" key="5">
    <source>
        <dbReference type="ARBA" id="ARBA00022723"/>
    </source>
</evidence>
<dbReference type="PANTHER" id="PTHR37456">
    <property type="entry name" value="SI:CH211-266K2.1"/>
    <property type="match status" value="1"/>
</dbReference>
<evidence type="ECO:0000259" key="14">
    <source>
        <dbReference type="PROSITE" id="PS50184"/>
    </source>
</evidence>
<dbReference type="InterPro" id="IPR001007">
    <property type="entry name" value="VWF_dom"/>
</dbReference>
<comment type="function">
    <text evidence="1">Type I collagen is a member of group I collagen (fibrillar forming collagen).</text>
</comment>
<sequence>SKSLVYDTVLLPTTSHHLIYFLAVDGGCSHLGQSYADRDVWKPEPCQICVCDSGSVLCDDIICDEQELDCPNPEIPFGECCAVCPQPPSGPPGIPGRNGDPGIPGQPGSPGSPGPPGICESCPTGPQVINSRTKRSPPLKITTYFILFSLGEPGKNGAKGEPGPRGERGEAGSPGIPGPKGEDGKDGSPGEPGANGLPGAAGERVRFPQTSPRRAASLSPTQNLTFRARKPYHISYPLYLFLVVYYSFCFSSEIQKYIIISQGAAGFPGGRGLPGPPGNNGNPGPPGSSGAPGKDGPPGPPGSNGAPGSPGVSGPKGDSGQPGEKGSPGPQGPPGAPGPLGIAGITGARGLAGPPGIPGPRGSPGPQGVKVSVPILPQTLVSFDSPRGDKGETGERGSTGIKGHRGFPGNPGAPGSPGPAGHQGAVGSPGPAGPRGPVGPSGPPGKDGTSGHPGPIGPPGPRGNRGERGSEGSPGHPGQPGPPGPPGAPGPCCGAGAAALGAIGGAEKAGGFAPYYGDEPMDFKINTEEIMTSLKSVNGQLESLISPDGSRKHPARNCRDLKFCHPELQSGEYWVDPNQGCKLDAIKVFCNMETGETCINASPLNVPRKNWWTDSGAEKKHVWFGESMDGGFQFSYGNPELPEDVLDVQLAFLRLLSSRASQNITYHCKNSIAYMDHASGNVKKALRLMGSNEGEFKAEGNSKFTYTVLEDGCTKHTGEWGKTVFEYQTRKAVRLPIVDIAPYDIGGPDQEFGVDIGPVCFL</sequence>
<evidence type="ECO:0000256" key="10">
    <source>
        <dbReference type="ARBA" id="ARBA00023157"/>
    </source>
</evidence>
<feature type="region of interest" description="Disordered" evidence="13">
    <location>
        <begin position="270"/>
        <end position="490"/>
    </location>
</feature>
<dbReference type="Pfam" id="PF01410">
    <property type="entry name" value="COLFI"/>
    <property type="match status" value="1"/>
</dbReference>
<dbReference type="FunFam" id="2.60.120.1000:FF:000001">
    <property type="entry name" value="Collagen alpha-1 type I chain"/>
    <property type="match status" value="1"/>
</dbReference>
<evidence type="ECO:0000256" key="7">
    <source>
        <dbReference type="ARBA" id="ARBA00022737"/>
    </source>
</evidence>
<dbReference type="PROSITE" id="PS01208">
    <property type="entry name" value="VWFC_1"/>
    <property type="match status" value="1"/>
</dbReference>
<keyword evidence="3" id="KW-0964">Secreted</keyword>
<dbReference type="Pfam" id="PF01391">
    <property type="entry name" value="Collagen"/>
    <property type="match status" value="3"/>
</dbReference>
<evidence type="ECO:0000256" key="3">
    <source>
        <dbReference type="ARBA" id="ARBA00022525"/>
    </source>
</evidence>
<feature type="compositionally biased region" description="Low complexity" evidence="13">
    <location>
        <begin position="419"/>
        <end position="429"/>
    </location>
</feature>
<feature type="compositionally biased region" description="Low complexity" evidence="13">
    <location>
        <begin position="339"/>
        <end position="354"/>
    </location>
</feature>
<dbReference type="PANTHER" id="PTHR37456:SF6">
    <property type="entry name" value="COLLAGEN ALPHA-1(XXIII) CHAIN-LIKE ISOFORM X2"/>
    <property type="match status" value="1"/>
</dbReference>
<evidence type="ECO:0000256" key="1">
    <source>
        <dbReference type="ARBA" id="ARBA00003647"/>
    </source>
</evidence>
<dbReference type="GO" id="GO:0046872">
    <property type="term" value="F:metal ion binding"/>
    <property type="evidence" value="ECO:0007669"/>
    <property type="project" value="UniProtKB-KW"/>
</dbReference>
<dbReference type="PROSITE" id="PS50184">
    <property type="entry name" value="VWFC_2"/>
    <property type="match status" value="1"/>
</dbReference>
<dbReference type="GO" id="GO:0005201">
    <property type="term" value="F:extracellular matrix structural constituent"/>
    <property type="evidence" value="ECO:0007669"/>
    <property type="project" value="InterPro"/>
</dbReference>
<feature type="compositionally biased region" description="Low complexity" evidence="13">
    <location>
        <begin position="303"/>
        <end position="328"/>
    </location>
</feature>
<dbReference type="GO" id="GO:0005581">
    <property type="term" value="C:collagen trimer"/>
    <property type="evidence" value="ECO:0007669"/>
    <property type="project" value="UniProtKB-KW"/>
</dbReference>
<evidence type="ECO:0000256" key="12">
    <source>
        <dbReference type="ARBA" id="ARBA00023278"/>
    </source>
</evidence>
<dbReference type="GeneTree" id="ENSGT00940000161229"/>
<comment type="subcellular location">
    <subcellularLocation>
        <location evidence="2">Secreted</location>
    </subcellularLocation>
</comment>
<dbReference type="AlphaFoldDB" id="A0A452UXJ4"/>
<evidence type="ECO:0000256" key="13">
    <source>
        <dbReference type="SAM" id="MobiDB-lite"/>
    </source>
</evidence>
<proteinExistence type="predicted"/>
<keyword evidence="12" id="KW-0379">Hydroxylation</keyword>
<dbReference type="InterPro" id="IPR008160">
    <property type="entry name" value="Collagen"/>
</dbReference>
<dbReference type="Gene3D" id="2.10.70.10">
    <property type="entry name" value="Complement Module, domain 1"/>
    <property type="match status" value="1"/>
</dbReference>
<dbReference type="OMA" id="QAWKEND"/>
<protein>
    <recommendedName>
        <fullName evidence="17">Collagen type III alpha 1 chain</fullName>
    </recommendedName>
</protein>
<evidence type="ECO:0000256" key="4">
    <source>
        <dbReference type="ARBA" id="ARBA00022530"/>
    </source>
</evidence>
<keyword evidence="4" id="KW-0272">Extracellular matrix</keyword>
<keyword evidence="11" id="KW-0325">Glycoprotein</keyword>
<organism evidence="16">
    <name type="scientific">Ursus maritimus</name>
    <name type="common">Polar bear</name>
    <name type="synonym">Thalarctos maritimus</name>
    <dbReference type="NCBI Taxonomy" id="29073"/>
    <lineage>
        <taxon>Eukaryota</taxon>
        <taxon>Metazoa</taxon>
        <taxon>Chordata</taxon>
        <taxon>Craniata</taxon>
        <taxon>Vertebrata</taxon>
        <taxon>Euteleostomi</taxon>
        <taxon>Mammalia</taxon>
        <taxon>Eutheria</taxon>
        <taxon>Laurasiatheria</taxon>
        <taxon>Carnivora</taxon>
        <taxon>Caniformia</taxon>
        <taxon>Ursidae</taxon>
        <taxon>Ursus</taxon>
    </lineage>
</organism>
<feature type="compositionally biased region" description="Pro residues" evidence="13">
    <location>
        <begin position="477"/>
        <end position="489"/>
    </location>
</feature>
<feature type="domain" description="Fibrillar collagen NC1" evidence="15">
    <location>
        <begin position="528"/>
        <end position="762"/>
    </location>
</feature>
<dbReference type="SMART" id="SM00038">
    <property type="entry name" value="COLFI"/>
    <property type="match status" value="1"/>
</dbReference>
<evidence type="ECO:0008006" key="17">
    <source>
        <dbReference type="Google" id="ProtNLM"/>
    </source>
</evidence>
<dbReference type="PROSITE" id="PS51461">
    <property type="entry name" value="NC1_FIB"/>
    <property type="match status" value="1"/>
</dbReference>
<evidence type="ECO:0000256" key="6">
    <source>
        <dbReference type="ARBA" id="ARBA00022729"/>
    </source>
</evidence>
<evidence type="ECO:0000256" key="11">
    <source>
        <dbReference type="ARBA" id="ARBA00023180"/>
    </source>
</evidence>
<name>A0A452UXJ4_URSMA</name>
<dbReference type="Ensembl" id="ENSUMAT00000030601.1">
    <property type="protein sequence ID" value="ENSUMAP00000025842.1"/>
    <property type="gene ID" value="ENSUMAG00000018827.1"/>
</dbReference>
<feature type="domain" description="VWFC" evidence="14">
    <location>
        <begin position="26"/>
        <end position="85"/>
    </location>
</feature>
<feature type="region of interest" description="Disordered" evidence="13">
    <location>
        <begin position="92"/>
        <end position="135"/>
    </location>
</feature>
<reference evidence="16" key="1">
    <citation type="submission" date="2019-03" db="UniProtKB">
        <authorList>
            <consortium name="Ensembl"/>
        </authorList>
    </citation>
    <scope>IDENTIFICATION</scope>
</reference>
<keyword evidence="9" id="KW-0176">Collagen</keyword>
<dbReference type="InterPro" id="IPR050938">
    <property type="entry name" value="Collagen_Structural_Proteins"/>
</dbReference>
<evidence type="ECO:0000313" key="16">
    <source>
        <dbReference type="Ensembl" id="ENSUMAP00000025842"/>
    </source>
</evidence>
<keyword evidence="6" id="KW-0732">Signal</keyword>
<keyword evidence="10" id="KW-1015">Disulfide bond</keyword>
<dbReference type="SUPFAM" id="SSF57603">
    <property type="entry name" value="FnI-like domain"/>
    <property type="match status" value="1"/>
</dbReference>
<evidence type="ECO:0000259" key="15">
    <source>
        <dbReference type="PROSITE" id="PS51461"/>
    </source>
</evidence>
<dbReference type="Pfam" id="PF00093">
    <property type="entry name" value="VWC"/>
    <property type="match status" value="1"/>
</dbReference>
<keyword evidence="8" id="KW-0106">Calcium</keyword>
<dbReference type="SMART" id="SM00214">
    <property type="entry name" value="VWC"/>
    <property type="match status" value="1"/>
</dbReference>
<evidence type="ECO:0000256" key="2">
    <source>
        <dbReference type="ARBA" id="ARBA00004613"/>
    </source>
</evidence>
<dbReference type="Gene3D" id="2.60.120.1000">
    <property type="match status" value="1"/>
</dbReference>
<evidence type="ECO:0000256" key="8">
    <source>
        <dbReference type="ARBA" id="ARBA00022837"/>
    </source>
</evidence>
<dbReference type="GO" id="GO:0005576">
    <property type="term" value="C:extracellular region"/>
    <property type="evidence" value="ECO:0007669"/>
    <property type="project" value="UniProtKB-SubCell"/>
</dbReference>
<dbReference type="FunFam" id="2.10.70.10:FF:000013">
    <property type="entry name" value="Collagen, type I, alpha 1"/>
    <property type="match status" value="1"/>
</dbReference>
<feature type="compositionally biased region" description="Basic and acidic residues" evidence="13">
    <location>
        <begin position="386"/>
        <end position="395"/>
    </location>
</feature>
<keyword evidence="7" id="KW-0677">Repeat</keyword>
<feature type="region of interest" description="Disordered" evidence="13">
    <location>
        <begin position="152"/>
        <end position="204"/>
    </location>
</feature>
<dbReference type="InterPro" id="IPR000885">
    <property type="entry name" value="Fib_collagen_C"/>
</dbReference>
<keyword evidence="5" id="KW-0479">Metal-binding</keyword>
<accession>A0A452UXJ4</accession>